<reference evidence="10 11" key="1">
    <citation type="journal article" date="2011" name="Science">
        <title>The ecoresponsive genome of Daphnia pulex.</title>
        <authorList>
            <person name="Colbourne J.K."/>
            <person name="Pfrender M.E."/>
            <person name="Gilbert D."/>
            <person name="Thomas W.K."/>
            <person name="Tucker A."/>
            <person name="Oakley T.H."/>
            <person name="Tokishita S."/>
            <person name="Aerts A."/>
            <person name="Arnold G.J."/>
            <person name="Basu M.K."/>
            <person name="Bauer D.J."/>
            <person name="Caceres C.E."/>
            <person name="Carmel L."/>
            <person name="Casola C."/>
            <person name="Choi J.H."/>
            <person name="Detter J.C."/>
            <person name="Dong Q."/>
            <person name="Dusheyko S."/>
            <person name="Eads B.D."/>
            <person name="Frohlich T."/>
            <person name="Geiler-Samerotte K.A."/>
            <person name="Gerlach D."/>
            <person name="Hatcher P."/>
            <person name="Jogdeo S."/>
            <person name="Krijgsveld J."/>
            <person name="Kriventseva E.V."/>
            <person name="Kultz D."/>
            <person name="Laforsch C."/>
            <person name="Lindquist E."/>
            <person name="Lopez J."/>
            <person name="Manak J.R."/>
            <person name="Muller J."/>
            <person name="Pangilinan J."/>
            <person name="Patwardhan R.P."/>
            <person name="Pitluck S."/>
            <person name="Pritham E.J."/>
            <person name="Rechtsteiner A."/>
            <person name="Rho M."/>
            <person name="Rogozin I.B."/>
            <person name="Sakarya O."/>
            <person name="Salamov A."/>
            <person name="Schaack S."/>
            <person name="Shapiro H."/>
            <person name="Shiga Y."/>
            <person name="Skalitzky C."/>
            <person name="Smith Z."/>
            <person name="Souvorov A."/>
            <person name="Sung W."/>
            <person name="Tang Z."/>
            <person name="Tsuchiya D."/>
            <person name="Tu H."/>
            <person name="Vos H."/>
            <person name="Wang M."/>
            <person name="Wolf Y.I."/>
            <person name="Yamagata H."/>
            <person name="Yamada T."/>
            <person name="Ye Y."/>
            <person name="Shaw J.R."/>
            <person name="Andrews J."/>
            <person name="Crease T.J."/>
            <person name="Tang H."/>
            <person name="Lucas S.M."/>
            <person name="Robertson H.M."/>
            <person name="Bork P."/>
            <person name="Koonin E.V."/>
            <person name="Zdobnov E.M."/>
            <person name="Grigoriev I.V."/>
            <person name="Lynch M."/>
            <person name="Boore J.L."/>
        </authorList>
    </citation>
    <scope>NUCLEOTIDE SEQUENCE [LARGE SCALE GENOMIC DNA]</scope>
</reference>
<dbReference type="InterPro" id="IPR000014">
    <property type="entry name" value="PAS"/>
</dbReference>
<dbReference type="InterPro" id="IPR036638">
    <property type="entry name" value="HLH_DNA-bd_sf"/>
</dbReference>
<name>E9H6W4_DAPPU</name>
<keyword evidence="2" id="KW-0677">Repeat</keyword>
<sequence>ILEMRKEKSRDAARSRRGKENYEFYELAKMLPLPPAITSQLDKASIIRLTISFLRLKDFSSNGDPAWIKESLSSISSANSNSSSNLFDQHQGTHILQSLDGFAFSLGSDGRFLYISETVSIYLGLSQVEMTGSSVFDYVHTADHAELAQQLGLTLATNQTHQSASSSATSSSQQLPPSPASGTGMTSLMSLESNSAYQGLDRSFCIRMKSTLTKRGCHFKSSGYRVVMVLCRLRPQSQAYTAGKSGVGQPSSGPQGQNQPVPLLGMIAMAIALPPPTVHEVRLEPDMFVTRLAFDLRIIHCEPRIAELLEFVAEDLTGRSLYTLCHVEDVRLLRKSHTDLMHKGQVMTPYYRILNRHGGFTWIQSCATVVCNSKNGDEQSIVCVNYVLSRTEMKNLVVDQCQLESA</sequence>
<evidence type="ECO:0000256" key="7">
    <source>
        <dbReference type="SAM" id="MobiDB-lite"/>
    </source>
</evidence>
<dbReference type="InterPro" id="IPR013767">
    <property type="entry name" value="PAS_fold"/>
</dbReference>
<dbReference type="InterPro" id="IPR011598">
    <property type="entry name" value="bHLH_dom"/>
</dbReference>
<dbReference type="OrthoDB" id="6021714at2759"/>
<evidence type="ECO:0000259" key="9">
    <source>
        <dbReference type="PROSITE" id="PS50888"/>
    </source>
</evidence>
<keyword evidence="6" id="KW-0539">Nucleus</keyword>
<dbReference type="PANTHER" id="PTHR23043">
    <property type="entry name" value="HYPOXIA-INDUCIBLE FACTOR 1 ALPHA"/>
    <property type="match status" value="1"/>
</dbReference>
<dbReference type="SMART" id="SM00091">
    <property type="entry name" value="PAS"/>
    <property type="match status" value="2"/>
</dbReference>
<dbReference type="Pfam" id="PF23171">
    <property type="entry name" value="bHLH_HIF1A"/>
    <property type="match status" value="1"/>
</dbReference>
<keyword evidence="3" id="KW-0805">Transcription regulation</keyword>
<evidence type="ECO:0000256" key="3">
    <source>
        <dbReference type="ARBA" id="ARBA00023015"/>
    </source>
</evidence>
<dbReference type="CDD" id="cd19733">
    <property type="entry name" value="bHLH-PAS_trachealess_like"/>
    <property type="match status" value="1"/>
</dbReference>
<dbReference type="Proteomes" id="UP000000305">
    <property type="component" value="Unassembled WGS sequence"/>
</dbReference>
<dbReference type="Pfam" id="PF14598">
    <property type="entry name" value="PAS_11"/>
    <property type="match status" value="1"/>
</dbReference>
<dbReference type="PANTHER" id="PTHR23043:SF26">
    <property type="entry name" value="PROTEIN TRACHEALESS"/>
    <property type="match status" value="1"/>
</dbReference>
<dbReference type="FunFam" id="4.10.280.10:FF:000007">
    <property type="entry name" value="single-minded homolog 1 isoform X1"/>
    <property type="match status" value="1"/>
</dbReference>
<dbReference type="HOGENOM" id="CLU_010044_6_0_1"/>
<feature type="region of interest" description="Disordered" evidence="7">
    <location>
        <begin position="159"/>
        <end position="187"/>
    </location>
</feature>
<evidence type="ECO:0000256" key="4">
    <source>
        <dbReference type="ARBA" id="ARBA00023125"/>
    </source>
</evidence>
<dbReference type="EMBL" id="GL732599">
    <property type="protein sequence ID" value="EFX72497.1"/>
    <property type="molecule type" value="Genomic_DNA"/>
</dbReference>
<feature type="compositionally biased region" description="Low complexity" evidence="7">
    <location>
        <begin position="162"/>
        <end position="175"/>
    </location>
</feature>
<feature type="non-terminal residue" evidence="10">
    <location>
        <position position="1"/>
    </location>
</feature>
<dbReference type="AlphaFoldDB" id="E9H6W4"/>
<dbReference type="CDD" id="cd00130">
    <property type="entry name" value="PAS"/>
    <property type="match status" value="2"/>
</dbReference>
<evidence type="ECO:0000313" key="10">
    <source>
        <dbReference type="EMBL" id="EFX72497.1"/>
    </source>
</evidence>
<keyword evidence="4" id="KW-0238">DNA-binding</keyword>
<dbReference type="GO" id="GO:0046983">
    <property type="term" value="F:protein dimerization activity"/>
    <property type="evidence" value="ECO:0007669"/>
    <property type="project" value="InterPro"/>
</dbReference>
<evidence type="ECO:0000259" key="8">
    <source>
        <dbReference type="PROSITE" id="PS50112"/>
    </source>
</evidence>
<dbReference type="InterPro" id="IPR035965">
    <property type="entry name" value="PAS-like_dom_sf"/>
</dbReference>
<proteinExistence type="predicted"/>
<evidence type="ECO:0000256" key="2">
    <source>
        <dbReference type="ARBA" id="ARBA00022737"/>
    </source>
</evidence>
<dbReference type="PhylomeDB" id="E9H6W4"/>
<feature type="domain" description="BHLH" evidence="9">
    <location>
        <begin position="4"/>
        <end position="57"/>
    </location>
</feature>
<evidence type="ECO:0000256" key="6">
    <source>
        <dbReference type="ARBA" id="ARBA00023242"/>
    </source>
</evidence>
<organism evidence="10 11">
    <name type="scientific">Daphnia pulex</name>
    <name type="common">Water flea</name>
    <dbReference type="NCBI Taxonomy" id="6669"/>
    <lineage>
        <taxon>Eukaryota</taxon>
        <taxon>Metazoa</taxon>
        <taxon>Ecdysozoa</taxon>
        <taxon>Arthropoda</taxon>
        <taxon>Crustacea</taxon>
        <taxon>Branchiopoda</taxon>
        <taxon>Diplostraca</taxon>
        <taxon>Cladocera</taxon>
        <taxon>Anomopoda</taxon>
        <taxon>Daphniidae</taxon>
        <taxon>Daphnia</taxon>
    </lineage>
</organism>
<feature type="domain" description="PAS" evidence="8">
    <location>
        <begin position="297"/>
        <end position="344"/>
    </location>
</feature>
<dbReference type="GO" id="GO:0003677">
    <property type="term" value="F:DNA binding"/>
    <property type="evidence" value="ECO:0007669"/>
    <property type="project" value="UniProtKB-KW"/>
</dbReference>
<dbReference type="PROSITE" id="PS50112">
    <property type="entry name" value="PAS"/>
    <property type="match status" value="2"/>
</dbReference>
<dbReference type="FunFam" id="3.30.450.20:FF:000054">
    <property type="entry name" value="Trachealess, isoform D"/>
    <property type="match status" value="1"/>
</dbReference>
<protein>
    <submittedName>
        <fullName evidence="10">Uncharacterized protein</fullName>
    </submittedName>
</protein>
<dbReference type="InParanoid" id="E9H6W4"/>
<feature type="non-terminal residue" evidence="10">
    <location>
        <position position="406"/>
    </location>
</feature>
<dbReference type="Gene3D" id="4.10.280.10">
    <property type="entry name" value="Helix-loop-helix DNA-binding domain"/>
    <property type="match status" value="1"/>
</dbReference>
<dbReference type="SMART" id="SM00353">
    <property type="entry name" value="HLH"/>
    <property type="match status" value="1"/>
</dbReference>
<dbReference type="SUPFAM" id="SSF55785">
    <property type="entry name" value="PYP-like sensor domain (PAS domain)"/>
    <property type="match status" value="2"/>
</dbReference>
<comment type="subcellular location">
    <subcellularLocation>
        <location evidence="1">Nucleus</location>
    </subcellularLocation>
</comment>
<dbReference type="Pfam" id="PF00989">
    <property type="entry name" value="PAS"/>
    <property type="match status" value="1"/>
</dbReference>
<dbReference type="SUPFAM" id="SSF47459">
    <property type="entry name" value="HLH, helix-loop-helix DNA-binding domain"/>
    <property type="match status" value="1"/>
</dbReference>
<dbReference type="Gene3D" id="3.30.450.20">
    <property type="entry name" value="PAS domain"/>
    <property type="match status" value="2"/>
</dbReference>
<dbReference type="eggNOG" id="KOG3558">
    <property type="taxonomic scope" value="Eukaryota"/>
</dbReference>
<dbReference type="KEGG" id="dpx:DAPPUDRAFT_59022"/>
<dbReference type="FunFam" id="3.30.450.20:FF:000025">
    <property type="entry name" value="Neuronal PAS domain protein 3 isoform 1"/>
    <property type="match status" value="1"/>
</dbReference>
<keyword evidence="5" id="KW-0804">Transcription</keyword>
<keyword evidence="11" id="KW-1185">Reference proteome</keyword>
<dbReference type="GO" id="GO:0045944">
    <property type="term" value="P:positive regulation of transcription by RNA polymerase II"/>
    <property type="evidence" value="ECO:0007669"/>
    <property type="project" value="UniProtKB-ARBA"/>
</dbReference>
<evidence type="ECO:0000256" key="1">
    <source>
        <dbReference type="ARBA" id="ARBA00004123"/>
    </source>
</evidence>
<dbReference type="PROSITE" id="PS50888">
    <property type="entry name" value="BHLH"/>
    <property type="match status" value="1"/>
</dbReference>
<dbReference type="FunCoup" id="E9H6W4">
    <property type="interactions" value="1"/>
</dbReference>
<dbReference type="STRING" id="6669.E9H6W4"/>
<accession>E9H6W4</accession>
<evidence type="ECO:0000256" key="5">
    <source>
        <dbReference type="ARBA" id="ARBA00023163"/>
    </source>
</evidence>
<feature type="domain" description="PAS" evidence="8">
    <location>
        <begin position="88"/>
        <end position="158"/>
    </location>
</feature>
<evidence type="ECO:0000313" key="11">
    <source>
        <dbReference type="Proteomes" id="UP000000305"/>
    </source>
</evidence>
<gene>
    <name evidence="10" type="ORF">DAPPUDRAFT_59022</name>
</gene>
<dbReference type="GO" id="GO:0005634">
    <property type="term" value="C:nucleus"/>
    <property type="evidence" value="ECO:0007669"/>
    <property type="project" value="UniProtKB-SubCell"/>
</dbReference>
<dbReference type="OMA" id="CIMENNA"/>